<dbReference type="Pfam" id="PF02811">
    <property type="entry name" value="PHP"/>
    <property type="match status" value="1"/>
</dbReference>
<dbReference type="AlphaFoldDB" id="A0A6J6H2E8"/>
<dbReference type="PANTHER" id="PTHR42924:SF3">
    <property type="entry name" value="POLYMERASE_HISTIDINOL PHOSPHATASE N-TERMINAL DOMAIN-CONTAINING PROTEIN"/>
    <property type="match status" value="1"/>
</dbReference>
<reference evidence="2" key="1">
    <citation type="submission" date="2020-05" db="EMBL/GenBank/DDBJ databases">
        <authorList>
            <person name="Chiriac C."/>
            <person name="Salcher M."/>
            <person name="Ghai R."/>
            <person name="Kavagutti S V."/>
        </authorList>
    </citation>
    <scope>NUCLEOTIDE SEQUENCE</scope>
</reference>
<dbReference type="CDD" id="cd07432">
    <property type="entry name" value="PHP_HisPPase"/>
    <property type="match status" value="1"/>
</dbReference>
<dbReference type="PANTHER" id="PTHR42924">
    <property type="entry name" value="EXONUCLEASE"/>
    <property type="match status" value="1"/>
</dbReference>
<organism evidence="2">
    <name type="scientific">freshwater metagenome</name>
    <dbReference type="NCBI Taxonomy" id="449393"/>
    <lineage>
        <taxon>unclassified sequences</taxon>
        <taxon>metagenomes</taxon>
        <taxon>ecological metagenomes</taxon>
    </lineage>
</organism>
<dbReference type="SUPFAM" id="SSF89550">
    <property type="entry name" value="PHP domain-like"/>
    <property type="match status" value="1"/>
</dbReference>
<dbReference type="EMBL" id="CAEZUL010000128">
    <property type="protein sequence ID" value="CAB4605395.1"/>
    <property type="molecule type" value="Genomic_DNA"/>
</dbReference>
<dbReference type="InterPro" id="IPR003141">
    <property type="entry name" value="Pol/His_phosphatase_N"/>
</dbReference>
<dbReference type="SMART" id="SM00481">
    <property type="entry name" value="POLIIIAc"/>
    <property type="match status" value="1"/>
</dbReference>
<gene>
    <name evidence="2" type="ORF">UFOPK1808_01048</name>
</gene>
<accession>A0A6J6H2E8</accession>
<name>A0A6J6H2E8_9ZZZZ</name>
<dbReference type="GO" id="GO:0004534">
    <property type="term" value="F:5'-3' RNA exonuclease activity"/>
    <property type="evidence" value="ECO:0007669"/>
    <property type="project" value="TreeGrafter"/>
</dbReference>
<dbReference type="InterPro" id="IPR004013">
    <property type="entry name" value="PHP_dom"/>
</dbReference>
<dbReference type="GO" id="GO:0035312">
    <property type="term" value="F:5'-3' DNA exonuclease activity"/>
    <property type="evidence" value="ECO:0007669"/>
    <property type="project" value="TreeGrafter"/>
</dbReference>
<feature type="domain" description="Polymerase/histidinol phosphatase N-terminal" evidence="1">
    <location>
        <begin position="26"/>
        <end position="93"/>
    </location>
</feature>
<proteinExistence type="predicted"/>
<evidence type="ECO:0000259" key="1">
    <source>
        <dbReference type="SMART" id="SM00481"/>
    </source>
</evidence>
<protein>
    <submittedName>
        <fullName evidence="2">Unannotated protein</fullName>
    </submittedName>
</protein>
<dbReference type="Gene3D" id="3.20.20.140">
    <property type="entry name" value="Metal-dependent hydrolases"/>
    <property type="match status" value="1"/>
</dbReference>
<dbReference type="Pfam" id="PF13263">
    <property type="entry name" value="PHP_C"/>
    <property type="match status" value="1"/>
</dbReference>
<evidence type="ECO:0000313" key="2">
    <source>
        <dbReference type="EMBL" id="CAB4605395.1"/>
    </source>
</evidence>
<sequence length="242" mass="26199">MALAAQAAIERHPHLATPCAPGFVRVDMHSHTMFSGDSTTTLDEIVESVVEAGIDVLCVTDHNALEGAVRLQRILEAEGICRVVAGEEVRTHTGEIIGLFLTERISFGENAVNTAEQIRAQGGLVYIPHPFDPMRRNITEKSLIELTSLGLVDSIEAHNAKTSLQSLNKQARQFGIDNNLALGAGSDAHVPHALGSAFVEMPDFDGPTDFLAKLADAELVGHHWDKHRPWSARIIPSVSDGY</sequence>
<dbReference type="InterPro" id="IPR016195">
    <property type="entry name" value="Pol/histidinol_Pase-like"/>
</dbReference>
<dbReference type="InterPro" id="IPR052018">
    <property type="entry name" value="PHP_domain"/>
</dbReference>